<keyword evidence="3" id="KW-1185">Reference proteome</keyword>
<proteinExistence type="predicted"/>
<dbReference type="AlphaFoldDB" id="A0A6A4QX07"/>
<gene>
    <name evidence="2" type="ORF">Lalb_Chr02g0141781</name>
</gene>
<feature type="compositionally biased region" description="Polar residues" evidence="1">
    <location>
        <begin position="78"/>
        <end position="105"/>
    </location>
</feature>
<name>A0A6A4QX07_LUPAL</name>
<dbReference type="OrthoDB" id="26242at2759"/>
<feature type="region of interest" description="Disordered" evidence="1">
    <location>
        <begin position="66"/>
        <end position="105"/>
    </location>
</feature>
<accession>A0A6A4QX07</accession>
<dbReference type="Proteomes" id="UP000447434">
    <property type="component" value="Chromosome 2"/>
</dbReference>
<reference evidence="3" key="1">
    <citation type="journal article" date="2020" name="Nat. Commun.">
        <title>Genome sequence of the cluster root forming white lupin.</title>
        <authorList>
            <person name="Hufnagel B."/>
            <person name="Marques A."/>
            <person name="Soriano A."/>
            <person name="Marques L."/>
            <person name="Divol F."/>
            <person name="Doumas P."/>
            <person name="Sallet E."/>
            <person name="Mancinotti D."/>
            <person name="Carrere S."/>
            <person name="Marande W."/>
            <person name="Arribat S."/>
            <person name="Keller J."/>
            <person name="Huneau C."/>
            <person name="Blein T."/>
            <person name="Aime D."/>
            <person name="Laguerre M."/>
            <person name="Taylor J."/>
            <person name="Schubert V."/>
            <person name="Nelson M."/>
            <person name="Geu-Flores F."/>
            <person name="Crespi M."/>
            <person name="Gallardo-Guerrero K."/>
            <person name="Delaux P.-M."/>
            <person name="Salse J."/>
            <person name="Berges H."/>
            <person name="Guyot R."/>
            <person name="Gouzy J."/>
            <person name="Peret B."/>
        </authorList>
    </citation>
    <scope>NUCLEOTIDE SEQUENCE [LARGE SCALE GENOMIC DNA]</scope>
    <source>
        <strain evidence="3">cv. Amiga</strain>
    </source>
</reference>
<comment type="caution">
    <text evidence="2">The sequence shown here is derived from an EMBL/GenBank/DDBJ whole genome shotgun (WGS) entry which is preliminary data.</text>
</comment>
<dbReference type="EMBL" id="WOCE01000002">
    <property type="protein sequence ID" value="KAE9618350.1"/>
    <property type="molecule type" value="Genomic_DNA"/>
</dbReference>
<protein>
    <submittedName>
        <fullName evidence="2">Uncharacterized protein</fullName>
    </submittedName>
</protein>
<evidence type="ECO:0000313" key="3">
    <source>
        <dbReference type="Proteomes" id="UP000447434"/>
    </source>
</evidence>
<sequence length="105" mass="11928">MHANRRTGSINNHHINVFHVSMLQSLRNEATKSEDTFMQLQEIQESVRLASLNCFLDFAESIPLEAVPEPPKSAYTPFRNSMDSPSKNNRGTYNSGSSNLSRHRH</sequence>
<organism evidence="2 3">
    <name type="scientific">Lupinus albus</name>
    <name type="common">White lupine</name>
    <name type="synonym">Lupinus termis</name>
    <dbReference type="NCBI Taxonomy" id="3870"/>
    <lineage>
        <taxon>Eukaryota</taxon>
        <taxon>Viridiplantae</taxon>
        <taxon>Streptophyta</taxon>
        <taxon>Embryophyta</taxon>
        <taxon>Tracheophyta</taxon>
        <taxon>Spermatophyta</taxon>
        <taxon>Magnoliopsida</taxon>
        <taxon>eudicotyledons</taxon>
        <taxon>Gunneridae</taxon>
        <taxon>Pentapetalae</taxon>
        <taxon>rosids</taxon>
        <taxon>fabids</taxon>
        <taxon>Fabales</taxon>
        <taxon>Fabaceae</taxon>
        <taxon>Papilionoideae</taxon>
        <taxon>50 kb inversion clade</taxon>
        <taxon>genistoids sensu lato</taxon>
        <taxon>core genistoids</taxon>
        <taxon>Genisteae</taxon>
        <taxon>Lupinus</taxon>
    </lineage>
</organism>
<evidence type="ECO:0000313" key="2">
    <source>
        <dbReference type="EMBL" id="KAE9618350.1"/>
    </source>
</evidence>
<evidence type="ECO:0000256" key="1">
    <source>
        <dbReference type="SAM" id="MobiDB-lite"/>
    </source>
</evidence>